<dbReference type="PANTHER" id="PTHR31973">
    <property type="entry name" value="POLYPROTEIN, PUTATIVE-RELATED"/>
    <property type="match status" value="1"/>
</dbReference>
<sequence length="1001" mass="112721">MLSNGLMEDDLLRYFPTKGGYVVGKSNRAEHPNIATLPDYNPEEDLDFLPLLNPKKVSSQISSQGQSSQLSIVDEPVLSNEVGVGNVVPIDDEVLFADRYQGDESIDLDEVNCNSDNEDLSEPFIDCDEEIRVTGQIQSTLASTVEFEEFVAETESINGEYKMDENIVAVEKLFVGQEWSNYKECRDYLKNLAIDMNYGMTQVKNIRKKQQYKCIFDDCPWKIYCAVLPDRQTMQCKSGHFIHTCESFHELKHPLANAKWVAKVMLEPFKAHPNYKPRDFITEVKRSHKVDISYYSAWHGYHLTLEKIMGSYEDGYKNIPALCKEILDDNPTNIACYKTDENGRFKSLCIAYRISLDGFRLFCRPILGLDGTHLKGKYGGTLLAVVGLDANNGLFPIAIYICQSECKEAWIDFLSIFAPELKKHDRALTFISDRQKGLVEGVARNFEDVNHFHRFCFRHLYKNLKAKHPGKNIEFMAWRASRSYSEVGHKIWMERLREAKASAAEWFDDKPVEKWARAYFDKSSKCDHITSNFCEAFNAWILELRFMPIAKLVQKYHLLMMRIFYDRELVGNIMNDGGVVPRVMITINKHLYFTHEFTKQPSSDYVWTILDTKKDISWNVYLKEHTCTCNVWQVSGIPCVHAICASLHFRTRNFDQYVHPYMKVTNYRDLYAPSLKPLRDKALWQQNLLDDVKPPKVTRPTGRPRNQRRRDNDEIRGRNSRQYMCGKCYTYGHNRKTCTGATAANVDQAPATFTGPHVRPNPATRPPPPQPAPASAINEASTSTAASVTSVRGTKRKRGGAVSTTTTAHEQASVSVTTITRGGRGSRGERGCRGGRGSRGGRTTTPATTTAATTENQNEATAPVTTSTATTSVVFGRKTSTEVPTSSRGRTLRGRGARGYARGKTVHKRGGQIVGVGIMMPEQPRLVREPTRSAQSQVLNPTGRGVGGVQRGCVGSRGGGVSARRGRAFLRGGVVFSTSGRGNMHRIMDWLGTPEQWANDE</sequence>
<dbReference type="InterPro" id="IPR018289">
    <property type="entry name" value="MULE_transposase_dom"/>
</dbReference>
<feature type="region of interest" description="Disordered" evidence="5">
    <location>
        <begin position="689"/>
        <end position="717"/>
    </location>
</feature>
<keyword evidence="3" id="KW-0862">Zinc</keyword>
<protein>
    <recommendedName>
        <fullName evidence="6">SWIM-type domain-containing protein</fullName>
    </recommendedName>
</protein>
<dbReference type="Gramene" id="RZC52340">
    <property type="protein sequence ID" value="RZC52340"/>
    <property type="gene ID" value="C5167_020766"/>
</dbReference>
<dbReference type="EMBL" id="CM010716">
    <property type="protein sequence ID" value="RZC52340.1"/>
    <property type="molecule type" value="Genomic_DNA"/>
</dbReference>
<name>A0A4Y7IX16_PAPSO</name>
<feature type="domain" description="SWIM-type" evidence="6">
    <location>
        <begin position="618"/>
        <end position="650"/>
    </location>
</feature>
<dbReference type="PROSITE" id="PS50966">
    <property type="entry name" value="ZF_SWIM"/>
    <property type="match status" value="1"/>
</dbReference>
<dbReference type="PANTHER" id="PTHR31973:SF187">
    <property type="entry name" value="MUTATOR TRANSPOSASE MUDRA PROTEIN"/>
    <property type="match status" value="1"/>
</dbReference>
<dbReference type="GO" id="GO:0008270">
    <property type="term" value="F:zinc ion binding"/>
    <property type="evidence" value="ECO:0007669"/>
    <property type="project" value="UniProtKB-KW"/>
</dbReference>
<feature type="compositionally biased region" description="Polar residues" evidence="5">
    <location>
        <begin position="802"/>
        <end position="816"/>
    </location>
</feature>
<evidence type="ECO:0000256" key="2">
    <source>
        <dbReference type="ARBA" id="ARBA00022771"/>
    </source>
</evidence>
<evidence type="ECO:0000256" key="1">
    <source>
        <dbReference type="ARBA" id="ARBA00022723"/>
    </source>
</evidence>
<keyword evidence="2 4" id="KW-0863">Zinc-finger</keyword>
<organism evidence="7 8">
    <name type="scientific">Papaver somniferum</name>
    <name type="common">Opium poppy</name>
    <dbReference type="NCBI Taxonomy" id="3469"/>
    <lineage>
        <taxon>Eukaryota</taxon>
        <taxon>Viridiplantae</taxon>
        <taxon>Streptophyta</taxon>
        <taxon>Embryophyta</taxon>
        <taxon>Tracheophyta</taxon>
        <taxon>Spermatophyta</taxon>
        <taxon>Magnoliopsida</taxon>
        <taxon>Ranunculales</taxon>
        <taxon>Papaveraceae</taxon>
        <taxon>Papaveroideae</taxon>
        <taxon>Papaver</taxon>
    </lineage>
</organism>
<feature type="compositionally biased region" description="Low complexity" evidence="5">
    <location>
        <begin position="841"/>
        <end position="874"/>
    </location>
</feature>
<evidence type="ECO:0000313" key="7">
    <source>
        <dbReference type="EMBL" id="RZC52340.1"/>
    </source>
</evidence>
<feature type="compositionally biased region" description="Pro residues" evidence="5">
    <location>
        <begin position="763"/>
        <end position="772"/>
    </location>
</feature>
<evidence type="ECO:0000259" key="6">
    <source>
        <dbReference type="PROSITE" id="PS50966"/>
    </source>
</evidence>
<dbReference type="InterPro" id="IPR004332">
    <property type="entry name" value="Transposase_MuDR"/>
</dbReference>
<dbReference type="OMA" id="CIAYRIS"/>
<accession>A0A4Y7IX16</accession>
<reference evidence="7 8" key="1">
    <citation type="journal article" date="2018" name="Science">
        <title>The opium poppy genome and morphinan production.</title>
        <authorList>
            <person name="Guo L."/>
            <person name="Winzer T."/>
            <person name="Yang X."/>
            <person name="Li Y."/>
            <person name="Ning Z."/>
            <person name="He Z."/>
            <person name="Teodor R."/>
            <person name="Lu Y."/>
            <person name="Bowser T.A."/>
            <person name="Graham I.A."/>
            <person name="Ye K."/>
        </authorList>
    </citation>
    <scope>NUCLEOTIDE SEQUENCE [LARGE SCALE GENOMIC DNA]</scope>
    <source>
        <strain evidence="8">cv. HN1</strain>
        <tissue evidence="7">Leaves</tissue>
    </source>
</reference>
<feature type="region of interest" description="Disordered" evidence="5">
    <location>
        <begin position="928"/>
        <end position="951"/>
    </location>
</feature>
<feature type="region of interest" description="Disordered" evidence="5">
    <location>
        <begin position="751"/>
        <end position="904"/>
    </location>
</feature>
<dbReference type="STRING" id="3469.A0A4Y7IX16"/>
<feature type="compositionally biased region" description="Low complexity" evidence="5">
    <location>
        <begin position="773"/>
        <end position="791"/>
    </location>
</feature>
<evidence type="ECO:0000313" key="8">
    <source>
        <dbReference type="Proteomes" id="UP000316621"/>
    </source>
</evidence>
<dbReference type="InterPro" id="IPR007527">
    <property type="entry name" value="Znf_SWIM"/>
</dbReference>
<evidence type="ECO:0000256" key="5">
    <source>
        <dbReference type="SAM" id="MobiDB-lite"/>
    </source>
</evidence>
<dbReference type="Pfam" id="PF03108">
    <property type="entry name" value="DBD_Tnp_Mut"/>
    <property type="match status" value="1"/>
</dbReference>
<dbReference type="AlphaFoldDB" id="A0A4Y7IX16"/>
<dbReference type="InterPro" id="IPR006564">
    <property type="entry name" value="Znf_PMZ"/>
</dbReference>
<evidence type="ECO:0000256" key="4">
    <source>
        <dbReference type="PROSITE-ProRule" id="PRU00325"/>
    </source>
</evidence>
<dbReference type="Pfam" id="PF10551">
    <property type="entry name" value="MULE"/>
    <property type="match status" value="1"/>
</dbReference>
<dbReference type="Proteomes" id="UP000316621">
    <property type="component" value="Chromosome 2"/>
</dbReference>
<keyword evidence="8" id="KW-1185">Reference proteome</keyword>
<gene>
    <name evidence="7" type="ORF">C5167_020766</name>
</gene>
<keyword evidence="1" id="KW-0479">Metal-binding</keyword>
<dbReference type="SMART" id="SM00575">
    <property type="entry name" value="ZnF_PMZ"/>
    <property type="match status" value="1"/>
</dbReference>
<evidence type="ECO:0000256" key="3">
    <source>
        <dbReference type="ARBA" id="ARBA00022833"/>
    </source>
</evidence>
<proteinExistence type="predicted"/>
<dbReference type="Pfam" id="PF04434">
    <property type="entry name" value="SWIM"/>
    <property type="match status" value="1"/>
</dbReference>